<gene>
    <name evidence="1" type="ORF">SS7213T_04030</name>
</gene>
<reference evidence="1 2" key="1">
    <citation type="journal article" date="2012" name="BMC Genomics">
        <title>Comparative genomic analysis of the genus Staphylococcus including Staphylococcus aureus and its newly described sister species Staphylococcus simiae.</title>
        <authorList>
            <person name="Suzuki H."/>
            <person name="Lefebure T."/>
            <person name="Pavinski Bitar P."/>
            <person name="Stanhope M.J."/>
        </authorList>
    </citation>
    <scope>NUCLEOTIDE SEQUENCE [LARGE SCALE GENOMIC DNA]</scope>
    <source>
        <strain evidence="1 2">CCM 7213</strain>
    </source>
</reference>
<evidence type="ECO:0000313" key="2">
    <source>
        <dbReference type="Proteomes" id="UP000005413"/>
    </source>
</evidence>
<dbReference type="Proteomes" id="UP000005413">
    <property type="component" value="Unassembled WGS sequence"/>
</dbReference>
<protein>
    <recommendedName>
        <fullName evidence="3">DUF1514 domain-containing protein</fullName>
    </recommendedName>
</protein>
<keyword evidence="2" id="KW-1185">Reference proteome</keyword>
<evidence type="ECO:0008006" key="3">
    <source>
        <dbReference type="Google" id="ProtNLM"/>
    </source>
</evidence>
<comment type="caution">
    <text evidence="1">The sequence shown here is derived from an EMBL/GenBank/DDBJ whole genome shotgun (WGS) entry which is preliminary data.</text>
</comment>
<organism evidence="1 2">
    <name type="scientific">Staphylococcus simiae CCM 7213 = CCUG 51256</name>
    <dbReference type="NCBI Taxonomy" id="911238"/>
    <lineage>
        <taxon>Bacteria</taxon>
        <taxon>Bacillati</taxon>
        <taxon>Bacillota</taxon>
        <taxon>Bacilli</taxon>
        <taxon>Bacillales</taxon>
        <taxon>Staphylococcaceae</taxon>
        <taxon>Staphylococcus</taxon>
    </lineage>
</organism>
<dbReference type="AlphaFoldDB" id="G5JH77"/>
<dbReference type="OrthoDB" id="9942409at2"/>
<dbReference type="EMBL" id="AEUN01000307">
    <property type="protein sequence ID" value="EHJ08425.1"/>
    <property type="molecule type" value="Genomic_DNA"/>
</dbReference>
<dbReference type="RefSeq" id="WP_002462628.1">
    <property type="nucleotide sequence ID" value="NZ_AEUN01000307.1"/>
</dbReference>
<evidence type="ECO:0000313" key="1">
    <source>
        <dbReference type="EMBL" id="EHJ08425.1"/>
    </source>
</evidence>
<accession>G5JH77</accession>
<name>G5JH77_9STAP</name>
<proteinExistence type="predicted"/>
<dbReference type="Pfam" id="PF07438">
    <property type="entry name" value="DUF1514"/>
    <property type="match status" value="1"/>
</dbReference>
<dbReference type="InterPro" id="IPR009999">
    <property type="entry name" value="DUF1514"/>
</dbReference>
<dbReference type="PATRIC" id="fig|911238.3.peg.660"/>
<sequence>MWLIIAIVLAVIVLILIANNGMLRNENESLRYANVYLFTRFVRDNGEQGIIELEEAMEDISKKFK</sequence>